<evidence type="ECO:0000313" key="2">
    <source>
        <dbReference type="Proteomes" id="UP000664203"/>
    </source>
</evidence>
<dbReference type="Proteomes" id="UP000664203">
    <property type="component" value="Unassembled WGS sequence"/>
</dbReference>
<gene>
    <name evidence="1" type="ORF">ALECFALPRED_004086</name>
</gene>
<organism evidence="1 2">
    <name type="scientific">Alectoria fallacina</name>
    <dbReference type="NCBI Taxonomy" id="1903189"/>
    <lineage>
        <taxon>Eukaryota</taxon>
        <taxon>Fungi</taxon>
        <taxon>Dikarya</taxon>
        <taxon>Ascomycota</taxon>
        <taxon>Pezizomycotina</taxon>
        <taxon>Lecanoromycetes</taxon>
        <taxon>OSLEUM clade</taxon>
        <taxon>Lecanoromycetidae</taxon>
        <taxon>Lecanorales</taxon>
        <taxon>Lecanorineae</taxon>
        <taxon>Parmeliaceae</taxon>
        <taxon>Alectoria</taxon>
    </lineage>
</organism>
<name>A0A8H3IVL6_9LECA</name>
<accession>A0A8H3IVL6</accession>
<evidence type="ECO:0000313" key="1">
    <source>
        <dbReference type="EMBL" id="CAF9928569.1"/>
    </source>
</evidence>
<keyword evidence="2" id="KW-1185">Reference proteome</keyword>
<comment type="caution">
    <text evidence="1">The sequence shown here is derived from an EMBL/GenBank/DDBJ whole genome shotgun (WGS) entry which is preliminary data.</text>
</comment>
<dbReference type="EMBL" id="CAJPDR010000253">
    <property type="protein sequence ID" value="CAF9928569.1"/>
    <property type="molecule type" value="Genomic_DNA"/>
</dbReference>
<dbReference type="OrthoDB" id="62952at2759"/>
<reference evidence="1" key="1">
    <citation type="submission" date="2021-03" db="EMBL/GenBank/DDBJ databases">
        <authorList>
            <person name="Tagirdzhanova G."/>
        </authorList>
    </citation>
    <scope>NUCLEOTIDE SEQUENCE</scope>
</reference>
<proteinExistence type="predicted"/>
<protein>
    <submittedName>
        <fullName evidence="1">Uncharacterized protein</fullName>
    </submittedName>
</protein>
<dbReference type="AlphaFoldDB" id="A0A8H3IVL6"/>
<sequence length="217" mass="25232">MALFLTLPLEIRIMIHKYCPVVGNVFPLHIQRAQEAEEMLYQGNTFVLPTRNFTARVFETSLNTGARRAWVKSLEVTLDRADMTEEDGEFGLEDITSTHRDNIPYSAPEELWTVDFALHEINKDHLGRKTWPRKLKPVLDFLLLDKIVLDLHDSHRSRSFCKVADHNTRDAFFRGFAIGMPKMMEIRHADNREEYKPFIARRTAKRQLMLGGMNCEA</sequence>